<organism evidence="1 2">
    <name type="scientific">Monilinia laxa</name>
    <name type="common">Brown rot fungus</name>
    <name type="synonym">Sclerotinia laxa</name>
    <dbReference type="NCBI Taxonomy" id="61186"/>
    <lineage>
        <taxon>Eukaryota</taxon>
        <taxon>Fungi</taxon>
        <taxon>Dikarya</taxon>
        <taxon>Ascomycota</taxon>
        <taxon>Pezizomycotina</taxon>
        <taxon>Leotiomycetes</taxon>
        <taxon>Helotiales</taxon>
        <taxon>Sclerotiniaceae</taxon>
        <taxon>Monilinia</taxon>
    </lineage>
</organism>
<dbReference type="Pfam" id="PF12224">
    <property type="entry name" value="Amidoligase_2"/>
    <property type="match status" value="1"/>
</dbReference>
<accession>A0A5N6JLN6</accession>
<reference evidence="1 2" key="1">
    <citation type="submission" date="2019-06" db="EMBL/GenBank/DDBJ databases">
        <title>Genome Sequence of the Brown Rot Fungal Pathogen Monilinia laxa.</title>
        <authorList>
            <person name="De Miccolis Angelini R.M."/>
            <person name="Landi L."/>
            <person name="Abate D."/>
            <person name="Pollastro S."/>
            <person name="Romanazzi G."/>
            <person name="Faretra F."/>
        </authorList>
    </citation>
    <scope>NUCLEOTIDE SEQUENCE [LARGE SCALE GENOMIC DNA]</scope>
    <source>
        <strain evidence="1 2">Mlax316</strain>
    </source>
</reference>
<proteinExistence type="predicted"/>
<evidence type="ECO:0000313" key="1">
    <source>
        <dbReference type="EMBL" id="KAB8288094.1"/>
    </source>
</evidence>
<comment type="caution">
    <text evidence="1">The sequence shown here is derived from an EMBL/GenBank/DDBJ whole genome shotgun (WGS) entry which is preliminary data.</text>
</comment>
<dbReference type="AlphaFoldDB" id="A0A5N6JLN6"/>
<sequence length="156" mass="18065">MSEKSESQHTPQNAETRLTFGVELEFILATSLETNPYPHTKDKRQIDQEEFSDEESINYDIFEKLKAVGIPAIVEIDTKRCTDEQYETCWVLKSDATVGEIQRVNDEKWDSRYEKNGMEMSSPPYYYDESAKAAVRMVLRTVTHTMVFDSLNFVTS</sequence>
<gene>
    <name evidence="1" type="ORF">EYC80_010227</name>
</gene>
<dbReference type="InterPro" id="IPR022025">
    <property type="entry name" value="Amidoligase_2"/>
</dbReference>
<keyword evidence="2" id="KW-1185">Reference proteome</keyword>
<name>A0A5N6JLN6_MONLA</name>
<dbReference type="PANTHER" id="PTHR36847:SF1">
    <property type="entry name" value="AMIDOLIGASE ENZYME"/>
    <property type="match status" value="1"/>
</dbReference>
<protein>
    <submittedName>
        <fullName evidence="1">Uncharacterized protein</fullName>
    </submittedName>
</protein>
<dbReference type="EMBL" id="VIGI01000026">
    <property type="protein sequence ID" value="KAB8288094.1"/>
    <property type="molecule type" value="Genomic_DNA"/>
</dbReference>
<dbReference type="PANTHER" id="PTHR36847">
    <property type="entry name" value="AMIDOLIGASE ENZYME"/>
    <property type="match status" value="1"/>
</dbReference>
<dbReference type="OrthoDB" id="412402at2759"/>
<evidence type="ECO:0000313" key="2">
    <source>
        <dbReference type="Proteomes" id="UP000326757"/>
    </source>
</evidence>
<dbReference type="Proteomes" id="UP000326757">
    <property type="component" value="Unassembled WGS sequence"/>
</dbReference>